<proteinExistence type="predicted"/>
<evidence type="ECO:0000313" key="3">
    <source>
        <dbReference type="Proteomes" id="UP000828390"/>
    </source>
</evidence>
<dbReference type="AlphaFoldDB" id="A0A9D4KP55"/>
<dbReference type="Proteomes" id="UP000828390">
    <property type="component" value="Unassembled WGS sequence"/>
</dbReference>
<evidence type="ECO:0008006" key="4">
    <source>
        <dbReference type="Google" id="ProtNLM"/>
    </source>
</evidence>
<dbReference type="SMART" id="SM00667">
    <property type="entry name" value="LisH"/>
    <property type="match status" value="1"/>
</dbReference>
<keyword evidence="3" id="KW-1185">Reference proteome</keyword>
<dbReference type="GO" id="GO:0005813">
    <property type="term" value="C:centrosome"/>
    <property type="evidence" value="ECO:0007669"/>
    <property type="project" value="TreeGrafter"/>
</dbReference>
<dbReference type="GO" id="GO:0060287">
    <property type="term" value="P:epithelial cilium movement involved in determination of left/right asymmetry"/>
    <property type="evidence" value="ECO:0007669"/>
    <property type="project" value="TreeGrafter"/>
</dbReference>
<feature type="coiled-coil region" evidence="1">
    <location>
        <begin position="222"/>
        <end position="335"/>
    </location>
</feature>
<dbReference type="GO" id="GO:0036064">
    <property type="term" value="C:ciliary basal body"/>
    <property type="evidence" value="ECO:0007669"/>
    <property type="project" value="TreeGrafter"/>
</dbReference>
<dbReference type="InterPro" id="IPR006594">
    <property type="entry name" value="LisH"/>
</dbReference>
<accession>A0A9D4KP55</accession>
<dbReference type="GO" id="GO:0005576">
    <property type="term" value="C:extracellular region"/>
    <property type="evidence" value="ECO:0007669"/>
    <property type="project" value="GOC"/>
</dbReference>
<sequence length="345" mass="40628">MKNTCPQRNWRNRLYHSLRDKGLVNSMKSQLRTSLVSELKKSVNGKLSIEDLEVPDSGSLIHRASNSLVADHLRSCKYDYTYSVFLPECGIDKAKILSNEDVLQLLKISPQSRLYKKMTSAHPGQSRKGFLWQLLSELCYLHSQASNTASTQTDLIKVATVSTLDEKMSVLDELFSSRREEQYRTGATALEDRLLKFQRHLEERCRNEMKLEVARVKEDEVARIRLEEKENFRRELEKARKDLERSYQAKFDALVVRERNAAERLQREQEMQEKEVYNQRQSILEEIEAVRQREASIKRESEVFSREKKLNSDRLKAQENEIRTREHELSRKEIEFAQRLENEMT</sequence>
<dbReference type="PROSITE" id="PS50896">
    <property type="entry name" value="LISH"/>
    <property type="match status" value="1"/>
</dbReference>
<feature type="non-terminal residue" evidence="2">
    <location>
        <position position="345"/>
    </location>
</feature>
<evidence type="ECO:0000256" key="1">
    <source>
        <dbReference type="SAM" id="Coils"/>
    </source>
</evidence>
<organism evidence="2 3">
    <name type="scientific">Dreissena polymorpha</name>
    <name type="common">Zebra mussel</name>
    <name type="synonym">Mytilus polymorpha</name>
    <dbReference type="NCBI Taxonomy" id="45954"/>
    <lineage>
        <taxon>Eukaryota</taxon>
        <taxon>Metazoa</taxon>
        <taxon>Spiralia</taxon>
        <taxon>Lophotrochozoa</taxon>
        <taxon>Mollusca</taxon>
        <taxon>Bivalvia</taxon>
        <taxon>Autobranchia</taxon>
        <taxon>Heteroconchia</taxon>
        <taxon>Euheterodonta</taxon>
        <taxon>Imparidentia</taxon>
        <taxon>Neoheterodontei</taxon>
        <taxon>Myida</taxon>
        <taxon>Dreissenoidea</taxon>
        <taxon>Dreissenidae</taxon>
        <taxon>Dreissena</taxon>
    </lineage>
</organism>
<dbReference type="PANTHER" id="PTHR39063:SF1">
    <property type="entry name" value="OFD1 CENTRIOLE AND CENTRIOLAR SATELLITE PROTEIN"/>
    <property type="match status" value="1"/>
</dbReference>
<dbReference type="Gene3D" id="1.20.960.40">
    <property type="match status" value="1"/>
</dbReference>
<keyword evidence="1" id="KW-0175">Coiled coil</keyword>
<protein>
    <recommendedName>
        <fullName evidence="4">Oral-facial-digital syndrome 1</fullName>
    </recommendedName>
</protein>
<dbReference type="EMBL" id="JAIWYP010000004">
    <property type="protein sequence ID" value="KAH3843123.1"/>
    <property type="molecule type" value="Genomic_DNA"/>
</dbReference>
<dbReference type="PANTHER" id="PTHR39063">
    <property type="entry name" value="ORAL-FACIAL-DIGITAL SYNDROME 1 PROTEIN HOMOLOG"/>
    <property type="match status" value="1"/>
</dbReference>
<dbReference type="InterPro" id="IPR055289">
    <property type="entry name" value="OFD1"/>
</dbReference>
<gene>
    <name evidence="2" type="ORF">DPMN_116630</name>
</gene>
<name>A0A9D4KP55_DREPO</name>
<comment type="caution">
    <text evidence="2">The sequence shown here is derived from an EMBL/GenBank/DDBJ whole genome shotgun (WGS) entry which is preliminary data.</text>
</comment>
<reference evidence="2" key="1">
    <citation type="journal article" date="2019" name="bioRxiv">
        <title>The Genome of the Zebra Mussel, Dreissena polymorpha: A Resource for Invasive Species Research.</title>
        <authorList>
            <person name="McCartney M.A."/>
            <person name="Auch B."/>
            <person name="Kono T."/>
            <person name="Mallez S."/>
            <person name="Zhang Y."/>
            <person name="Obille A."/>
            <person name="Becker A."/>
            <person name="Abrahante J.E."/>
            <person name="Garbe J."/>
            <person name="Badalamenti J.P."/>
            <person name="Herman A."/>
            <person name="Mangelson H."/>
            <person name="Liachko I."/>
            <person name="Sullivan S."/>
            <person name="Sone E.D."/>
            <person name="Koren S."/>
            <person name="Silverstein K.A.T."/>
            <person name="Beckman K.B."/>
            <person name="Gohl D.M."/>
        </authorList>
    </citation>
    <scope>NUCLEOTIDE SEQUENCE</scope>
    <source>
        <strain evidence="2">Duluth1</strain>
        <tissue evidence="2">Whole animal</tissue>
    </source>
</reference>
<dbReference type="Pfam" id="PF16045">
    <property type="entry name" value="LisH_2"/>
    <property type="match status" value="1"/>
</dbReference>
<reference evidence="2" key="2">
    <citation type="submission" date="2020-11" db="EMBL/GenBank/DDBJ databases">
        <authorList>
            <person name="McCartney M.A."/>
            <person name="Auch B."/>
            <person name="Kono T."/>
            <person name="Mallez S."/>
            <person name="Becker A."/>
            <person name="Gohl D.M."/>
            <person name="Silverstein K.A.T."/>
            <person name="Koren S."/>
            <person name="Bechman K.B."/>
            <person name="Herman A."/>
            <person name="Abrahante J.E."/>
            <person name="Garbe J."/>
        </authorList>
    </citation>
    <scope>NUCLEOTIDE SEQUENCE</scope>
    <source>
        <strain evidence="2">Duluth1</strain>
        <tissue evidence="2">Whole animal</tissue>
    </source>
</reference>
<evidence type="ECO:0000313" key="2">
    <source>
        <dbReference type="EMBL" id="KAH3843123.1"/>
    </source>
</evidence>